<keyword evidence="4" id="KW-1185">Reference proteome</keyword>
<dbReference type="AlphaFoldDB" id="A0A8H6YUT1"/>
<feature type="compositionally biased region" description="Low complexity" evidence="1">
    <location>
        <begin position="67"/>
        <end position="89"/>
    </location>
</feature>
<feature type="compositionally biased region" description="Polar residues" evidence="1">
    <location>
        <begin position="130"/>
        <end position="145"/>
    </location>
</feature>
<accession>A0A8H6YUT1</accession>
<dbReference type="OrthoDB" id="2970175at2759"/>
<feature type="region of interest" description="Disordered" evidence="1">
    <location>
        <begin position="1"/>
        <end position="164"/>
    </location>
</feature>
<evidence type="ECO:0000313" key="4">
    <source>
        <dbReference type="Proteomes" id="UP000620124"/>
    </source>
</evidence>
<sequence>MMRWSTGPYAPRLPIVSLPAESPRPATAYPDRLPSSQAWPTSSFAPHRQFPPPSAPIQGPGRNYEYTRAALTRSYSTSSSHTTATHNSSMQHESRQRVPAGAHETSTSYRFPTVERTRSMTPVPALKSILKTSRTRSQSISSNPEPSRDRHTAVPAQAEPRRSNLSKLQTVTVHHTKPLKEESIALSWPLVKFLARKNSRSPLLYFDAGFDPRLPINLRDNKSGQMSSMSDGDRKLPASTHCTLTEMVIQCPKIGKITVKRSRGIRCIDVFSAVYDAYHEPVRSGELPEDMGRYLRHFHKRCEDCPRPAEEQRAGLRRVDLLRGKRIFDGLSRSGADWKLDFDS</sequence>
<dbReference type="InterPro" id="IPR046522">
    <property type="entry name" value="DUF6699"/>
</dbReference>
<evidence type="ECO:0000256" key="1">
    <source>
        <dbReference type="SAM" id="MobiDB-lite"/>
    </source>
</evidence>
<evidence type="ECO:0000259" key="2">
    <source>
        <dbReference type="Pfam" id="PF20415"/>
    </source>
</evidence>
<dbReference type="EMBL" id="JACAZI010000003">
    <property type="protein sequence ID" value="KAF7364701.1"/>
    <property type="molecule type" value="Genomic_DNA"/>
</dbReference>
<dbReference type="Proteomes" id="UP000620124">
    <property type="component" value="Unassembled WGS sequence"/>
</dbReference>
<organism evidence="3 4">
    <name type="scientific">Mycena venus</name>
    <dbReference type="NCBI Taxonomy" id="2733690"/>
    <lineage>
        <taxon>Eukaryota</taxon>
        <taxon>Fungi</taxon>
        <taxon>Dikarya</taxon>
        <taxon>Basidiomycota</taxon>
        <taxon>Agaricomycotina</taxon>
        <taxon>Agaricomycetes</taxon>
        <taxon>Agaricomycetidae</taxon>
        <taxon>Agaricales</taxon>
        <taxon>Marasmiineae</taxon>
        <taxon>Mycenaceae</taxon>
        <taxon>Mycena</taxon>
    </lineage>
</organism>
<evidence type="ECO:0000313" key="3">
    <source>
        <dbReference type="EMBL" id="KAF7364701.1"/>
    </source>
</evidence>
<comment type="caution">
    <text evidence="3">The sequence shown here is derived from an EMBL/GenBank/DDBJ whole genome shotgun (WGS) entry which is preliminary data.</text>
</comment>
<protein>
    <submittedName>
        <fullName evidence="3">Metallo-beta-lactamase protein</fullName>
    </submittedName>
</protein>
<name>A0A8H6YUT1_9AGAR</name>
<dbReference type="Pfam" id="PF20415">
    <property type="entry name" value="DUF6699"/>
    <property type="match status" value="1"/>
</dbReference>
<proteinExistence type="predicted"/>
<feature type="compositionally biased region" description="Polar residues" evidence="1">
    <location>
        <begin position="34"/>
        <end position="44"/>
    </location>
</feature>
<reference evidence="3" key="1">
    <citation type="submission" date="2020-05" db="EMBL/GenBank/DDBJ databases">
        <title>Mycena genomes resolve the evolution of fungal bioluminescence.</title>
        <authorList>
            <person name="Tsai I.J."/>
        </authorList>
    </citation>
    <scope>NUCLEOTIDE SEQUENCE</scope>
    <source>
        <strain evidence="3">CCC161011</strain>
    </source>
</reference>
<gene>
    <name evidence="3" type="ORF">MVEN_00339900</name>
</gene>
<feature type="domain" description="DUF6699" evidence="2">
    <location>
        <begin position="206"/>
        <end position="334"/>
    </location>
</feature>